<evidence type="ECO:0000256" key="10">
    <source>
        <dbReference type="SAM" id="Coils"/>
    </source>
</evidence>
<feature type="domain" description="HD Cas3-type" evidence="12">
    <location>
        <begin position="6"/>
        <end position="230"/>
    </location>
</feature>
<dbReference type="OrthoDB" id="9810236at2"/>
<dbReference type="InterPro" id="IPR011545">
    <property type="entry name" value="DEAD/DEAH_box_helicase_dom"/>
</dbReference>
<dbReference type="InterPro" id="IPR006474">
    <property type="entry name" value="Helicase_Cas3_CRISPR-ass_core"/>
</dbReference>
<comment type="similarity">
    <text evidence="2">In the central section; belongs to the CRISPR-associated helicase Cas3 family.</text>
</comment>
<dbReference type="GO" id="GO:0051607">
    <property type="term" value="P:defense response to virus"/>
    <property type="evidence" value="ECO:0007669"/>
    <property type="project" value="UniProtKB-KW"/>
</dbReference>
<evidence type="ECO:0000256" key="4">
    <source>
        <dbReference type="ARBA" id="ARBA00022723"/>
    </source>
</evidence>
<dbReference type="PROSITE" id="PS51643">
    <property type="entry name" value="HD_CAS3"/>
    <property type="match status" value="1"/>
</dbReference>
<dbReference type="CDD" id="cd17930">
    <property type="entry name" value="DEXHc_cas3"/>
    <property type="match status" value="1"/>
</dbReference>
<dbReference type="EMBL" id="LWAF01000027">
    <property type="protein sequence ID" value="ODN29669.1"/>
    <property type="molecule type" value="Genomic_DNA"/>
</dbReference>
<dbReference type="Pfam" id="PF00270">
    <property type="entry name" value="DEAD"/>
    <property type="match status" value="1"/>
</dbReference>
<keyword evidence="10" id="KW-0175">Coiled coil</keyword>
<dbReference type="InterPro" id="IPR038257">
    <property type="entry name" value="CRISPR-assoc_Cas3_HD_sf"/>
</dbReference>
<dbReference type="Pfam" id="PF18019">
    <property type="entry name" value="Cas3_HD"/>
    <property type="match status" value="1"/>
</dbReference>
<keyword evidence="7" id="KW-0347">Helicase</keyword>
<dbReference type="SUPFAM" id="SSF109604">
    <property type="entry name" value="HD-domain/PDEase-like"/>
    <property type="match status" value="1"/>
</dbReference>
<dbReference type="NCBIfam" id="TIGR01587">
    <property type="entry name" value="cas3_core"/>
    <property type="match status" value="1"/>
</dbReference>
<keyword evidence="6" id="KW-0378">Hydrolase</keyword>
<evidence type="ECO:0000256" key="3">
    <source>
        <dbReference type="ARBA" id="ARBA00022722"/>
    </source>
</evidence>
<dbReference type="InterPro" id="IPR027417">
    <property type="entry name" value="P-loop_NTPase"/>
</dbReference>
<evidence type="ECO:0008006" key="15">
    <source>
        <dbReference type="Google" id="ProtNLM"/>
    </source>
</evidence>
<dbReference type="GO" id="GO:0003676">
    <property type="term" value="F:nucleic acid binding"/>
    <property type="evidence" value="ECO:0007669"/>
    <property type="project" value="InterPro"/>
</dbReference>
<keyword evidence="9" id="KW-0051">Antiviral defense</keyword>
<dbReference type="InterPro" id="IPR014001">
    <property type="entry name" value="Helicase_ATP-bd"/>
</dbReference>
<name>A0A1E3G0A4_9BACT</name>
<evidence type="ECO:0000256" key="2">
    <source>
        <dbReference type="ARBA" id="ARBA00009046"/>
    </source>
</evidence>
<dbReference type="GO" id="GO:0005524">
    <property type="term" value="F:ATP binding"/>
    <property type="evidence" value="ECO:0007669"/>
    <property type="project" value="UniProtKB-KW"/>
</dbReference>
<proteinExistence type="inferred from homology"/>
<dbReference type="Gene3D" id="1.10.3210.30">
    <property type="match status" value="1"/>
</dbReference>
<dbReference type="GO" id="GO:0004386">
    <property type="term" value="F:helicase activity"/>
    <property type="evidence" value="ECO:0007669"/>
    <property type="project" value="UniProtKB-KW"/>
</dbReference>
<dbReference type="Pfam" id="PF22590">
    <property type="entry name" value="Cas3-like_C_2"/>
    <property type="match status" value="1"/>
</dbReference>
<dbReference type="GO" id="GO:0016787">
    <property type="term" value="F:hydrolase activity"/>
    <property type="evidence" value="ECO:0007669"/>
    <property type="project" value="UniProtKB-KW"/>
</dbReference>
<comment type="caution">
    <text evidence="13">The sequence shown here is derived from an EMBL/GenBank/DDBJ whole genome shotgun (WGS) entry which is preliminary data.</text>
</comment>
<gene>
    <name evidence="13" type="ORF">A4H02_09500</name>
</gene>
<evidence type="ECO:0000256" key="7">
    <source>
        <dbReference type="ARBA" id="ARBA00022806"/>
    </source>
</evidence>
<organism evidence="13 14">
    <name type="scientific">Fervidobacterium thailandense</name>
    <dbReference type="NCBI Taxonomy" id="1008305"/>
    <lineage>
        <taxon>Bacteria</taxon>
        <taxon>Thermotogati</taxon>
        <taxon>Thermotogota</taxon>
        <taxon>Thermotogae</taxon>
        <taxon>Thermotogales</taxon>
        <taxon>Fervidobacteriaceae</taxon>
        <taxon>Fervidobacterium</taxon>
    </lineage>
</organism>
<evidence type="ECO:0000256" key="8">
    <source>
        <dbReference type="ARBA" id="ARBA00022840"/>
    </source>
</evidence>
<protein>
    <recommendedName>
        <fullName evidence="15">CRISPR-associated helicase Cas3</fullName>
    </recommendedName>
</protein>
<dbReference type="GO" id="GO:0046872">
    <property type="term" value="F:metal ion binding"/>
    <property type="evidence" value="ECO:0007669"/>
    <property type="project" value="UniProtKB-KW"/>
</dbReference>
<evidence type="ECO:0000259" key="11">
    <source>
        <dbReference type="PROSITE" id="PS51192"/>
    </source>
</evidence>
<dbReference type="NCBIfam" id="TIGR01596">
    <property type="entry name" value="cas3_HD"/>
    <property type="match status" value="1"/>
</dbReference>
<dbReference type="RefSeq" id="WP_069293940.1">
    <property type="nucleotide sequence ID" value="NZ_CP140110.1"/>
</dbReference>
<evidence type="ECO:0000256" key="1">
    <source>
        <dbReference type="ARBA" id="ARBA00006847"/>
    </source>
</evidence>
<evidence type="ECO:0000256" key="5">
    <source>
        <dbReference type="ARBA" id="ARBA00022741"/>
    </source>
</evidence>
<reference evidence="14" key="1">
    <citation type="submission" date="2016-04" db="EMBL/GenBank/DDBJ databases">
        <title>The genome sequence project of a novel Fervidobacterium isolate from a hot spring in Thailand.</title>
        <authorList>
            <person name="Gonzalez J.M."/>
            <person name="Cuecas A."/>
            <person name="Kanoksilapatham W."/>
        </authorList>
    </citation>
    <scope>NUCLEOTIDE SEQUENCE [LARGE SCALE GENOMIC DNA]</scope>
    <source>
        <strain evidence="14">FC2004</strain>
    </source>
</reference>
<evidence type="ECO:0000259" key="12">
    <source>
        <dbReference type="PROSITE" id="PS51643"/>
    </source>
</evidence>
<dbReference type="STRING" id="1008305.A4H02_09500"/>
<dbReference type="PROSITE" id="PS51192">
    <property type="entry name" value="HELICASE_ATP_BIND_1"/>
    <property type="match status" value="1"/>
</dbReference>
<keyword evidence="5" id="KW-0547">Nucleotide-binding</keyword>
<feature type="coiled-coil region" evidence="10">
    <location>
        <begin position="143"/>
        <end position="170"/>
    </location>
</feature>
<evidence type="ECO:0000313" key="13">
    <source>
        <dbReference type="EMBL" id="ODN29669.1"/>
    </source>
</evidence>
<feature type="domain" description="Helicase ATP-binding" evidence="11">
    <location>
        <begin position="285"/>
        <end position="488"/>
    </location>
</feature>
<dbReference type="CDD" id="cd09641">
    <property type="entry name" value="Cas3''_I"/>
    <property type="match status" value="1"/>
</dbReference>
<keyword evidence="3" id="KW-0540">Nuclease</keyword>
<keyword evidence="4" id="KW-0479">Metal-binding</keyword>
<dbReference type="SUPFAM" id="SSF52540">
    <property type="entry name" value="P-loop containing nucleoside triphosphate hydrolases"/>
    <property type="match status" value="1"/>
</dbReference>
<dbReference type="GO" id="GO:0004518">
    <property type="term" value="F:nuclease activity"/>
    <property type="evidence" value="ECO:0007669"/>
    <property type="project" value="UniProtKB-KW"/>
</dbReference>
<dbReference type="InterPro" id="IPR054712">
    <property type="entry name" value="Cas3-like_dom"/>
</dbReference>
<keyword evidence="8" id="KW-0067">ATP-binding</keyword>
<dbReference type="Proteomes" id="UP000094570">
    <property type="component" value="Unassembled WGS sequence"/>
</dbReference>
<accession>A0A1E3G0A4</accession>
<evidence type="ECO:0000256" key="9">
    <source>
        <dbReference type="ARBA" id="ARBA00023118"/>
    </source>
</evidence>
<keyword evidence="14" id="KW-1185">Reference proteome</keyword>
<evidence type="ECO:0000313" key="14">
    <source>
        <dbReference type="Proteomes" id="UP000094570"/>
    </source>
</evidence>
<dbReference type="InterPro" id="IPR006483">
    <property type="entry name" value="CRISPR-assoc_Cas3_HD"/>
</dbReference>
<comment type="similarity">
    <text evidence="1">In the N-terminal section; belongs to the CRISPR-associated nuclease Cas3-HD family.</text>
</comment>
<dbReference type="Gene3D" id="3.40.50.300">
    <property type="entry name" value="P-loop containing nucleotide triphosphate hydrolases"/>
    <property type="match status" value="2"/>
</dbReference>
<dbReference type="AlphaFoldDB" id="A0A1E3G0A4"/>
<evidence type="ECO:0000256" key="6">
    <source>
        <dbReference type="ARBA" id="ARBA00022801"/>
    </source>
</evidence>
<sequence length="816" mass="94938">MQGTFLARPGQQLLEHLKNVREIAKCIAEEISIDEHEQFKDIVSIVAVFHDIGKYTTYFQRKLLGEAVNPKLSDHSYISAVLGAAYTMQKFKEPALVQKFAPLIAFTAILAHHGNLPDVSEEIPRITKQDMAKGINYVLEELTGIHNERIKKLKKQLEDLQKNFEVITSELSDLEVFLTPDIFTLENCVKTLYHLRRLLLELENSPEEHAELIALWVQLAFSILVDADKKDASGAYLYVGERRQIPHDLVDRYIHHKEFPDSPMNWIRVELRKNVQNSLNEIQQLLSRKSGLILTLTAPTGAGKTLTALDFALKLRKLIEQERGYTPRIIYSLPYISIIEQNLSVIEEVLGLMDDFKKDRSGYLIAHYHLAESLAEPDETEIDYKIYDSLQLLIESWDAEIIVTTFWQLLHTMIGYRNKLLKKFHRFSGSIVILDEVQTIPAEHWPVVEKFLDLFSRRLGTIFVLMTATQPLIVEKKRKELNKDVHFLFKNLNRTTIVDRTDVSSLEELLDEILSCKEHKSRNLLFIFNTITESIKGFQIISKYLENVYYLSTNITPLDRLNRIHEIRESMSRKHPTVVVSTQVVEAGVDLDFDIVVREIGPLHSIVQTCGRCNRNALRPTATVFVTSINERAAKVVYGSIYIEATKEVLGKYFRNAGFINEEKFLELTEEFFRIIKERIAKEAESEEMWKNYLRLRFQSDSTQATISDYRLIKDEPRVSIFVCKDDEDEEILEIFKCILAEKDKSLRTKMYNTYKRKIHERMLHIFVDRAKKNLPPCIEYFEGLRFINKESLDVYYDTMTGFRYTDEELKGMIIW</sequence>